<name>G2ZY95_9RALS</name>
<dbReference type="RefSeq" id="WP_197333343.1">
    <property type="nucleotide sequence ID" value="NZ_CP115944.1"/>
</dbReference>
<protein>
    <submittedName>
        <fullName evidence="1">Uncharacterized protein</fullName>
    </submittedName>
</protein>
<proteinExistence type="predicted"/>
<gene>
    <name evidence="1" type="ORF">RALSY_11299</name>
</gene>
<reference evidence="1" key="1">
    <citation type="journal article" date="2011" name="PLoS ONE">
        <title>Ralstonia syzygii, the Blood Disease Bacterium and some Asian R. solanacearum strains form a single genomic species despite divergent lifestyles.</title>
        <authorList>
            <person name="Remenant B."/>
            <person name="de Cambiaire J.C."/>
            <person name="Cellier G."/>
            <person name="Jacobs J.M."/>
            <person name="Mangenot S."/>
            <person name="Barbe V."/>
            <person name="Lajus A."/>
            <person name="Vallenet D."/>
            <person name="Medigue C."/>
            <person name="Fegan M."/>
            <person name="Allen C."/>
            <person name="Prior P."/>
        </authorList>
    </citation>
    <scope>NUCLEOTIDE SEQUENCE</scope>
    <source>
        <strain evidence="1">R24</strain>
    </source>
</reference>
<reference evidence="1" key="2">
    <citation type="submission" date="2011-04" db="EMBL/GenBank/DDBJ databases">
        <authorList>
            <person name="Genoscope - CEA"/>
        </authorList>
    </citation>
    <scope>NUCLEOTIDE SEQUENCE</scope>
    <source>
        <strain evidence="1">R24</strain>
    </source>
</reference>
<sequence length="65" mass="7063">MSQQDERIRQEYEALLAQALQQPGVAAVLEVYKAAQAPMHTAQHAAYAAMVVAPTTMSNHSPANR</sequence>
<dbReference type="EMBL" id="FR854086">
    <property type="protein sequence ID" value="CCA85289.1"/>
    <property type="molecule type" value="Genomic_DNA"/>
</dbReference>
<accession>G2ZY95</accession>
<organism evidence="1">
    <name type="scientific">Ralstonia syzygii R24</name>
    <dbReference type="NCBI Taxonomy" id="907261"/>
    <lineage>
        <taxon>Bacteria</taxon>
        <taxon>Pseudomonadati</taxon>
        <taxon>Pseudomonadota</taxon>
        <taxon>Betaproteobacteria</taxon>
        <taxon>Burkholderiales</taxon>
        <taxon>Burkholderiaceae</taxon>
        <taxon>Ralstonia</taxon>
        <taxon>Ralstonia solanacearum species complex</taxon>
    </lineage>
</organism>
<evidence type="ECO:0000313" key="1">
    <source>
        <dbReference type="EMBL" id="CCA85289.1"/>
    </source>
</evidence>
<dbReference type="AlphaFoldDB" id="G2ZY95"/>